<sequence length="113" mass="11707">MEAFNLGAGSEIPVETPAENGDSPFPGGIHGRIKGLKQWPGGIVRSASGSSISSSKGKGKASNKKGKSARTGGDSDASLEGDDENMADGAVEDDEDDYLVRTDHLSNPMEEVE</sequence>
<feature type="compositionally biased region" description="Acidic residues" evidence="1">
    <location>
        <begin position="77"/>
        <end position="97"/>
    </location>
</feature>
<dbReference type="GeneID" id="81353497"/>
<name>A0A9W9G3M3_9EURO</name>
<evidence type="ECO:0000313" key="2">
    <source>
        <dbReference type="EMBL" id="KAJ5111489.1"/>
    </source>
</evidence>
<feature type="compositionally biased region" description="Low complexity" evidence="1">
    <location>
        <begin position="46"/>
        <end position="56"/>
    </location>
</feature>
<reference evidence="2" key="1">
    <citation type="submission" date="2022-11" db="EMBL/GenBank/DDBJ databases">
        <authorList>
            <person name="Petersen C."/>
        </authorList>
    </citation>
    <scope>NUCLEOTIDE SEQUENCE</scope>
    <source>
        <strain evidence="2">IBT 30761</strain>
    </source>
</reference>
<evidence type="ECO:0000313" key="3">
    <source>
        <dbReference type="Proteomes" id="UP001149074"/>
    </source>
</evidence>
<dbReference type="RefSeq" id="XP_056479559.1">
    <property type="nucleotide sequence ID" value="XM_056614518.1"/>
</dbReference>
<dbReference type="EMBL" id="JAPQKI010000002">
    <property type="protein sequence ID" value="KAJ5111489.1"/>
    <property type="molecule type" value="Genomic_DNA"/>
</dbReference>
<gene>
    <name evidence="2" type="ORF">N7532_002024</name>
</gene>
<feature type="compositionally biased region" description="Basic residues" evidence="1">
    <location>
        <begin position="57"/>
        <end position="68"/>
    </location>
</feature>
<feature type="region of interest" description="Disordered" evidence="1">
    <location>
        <begin position="1"/>
        <end position="113"/>
    </location>
</feature>
<evidence type="ECO:0000256" key="1">
    <source>
        <dbReference type="SAM" id="MobiDB-lite"/>
    </source>
</evidence>
<comment type="caution">
    <text evidence="2">The sequence shown here is derived from an EMBL/GenBank/DDBJ whole genome shotgun (WGS) entry which is preliminary data.</text>
</comment>
<dbReference type="Proteomes" id="UP001149074">
    <property type="component" value="Unassembled WGS sequence"/>
</dbReference>
<protein>
    <submittedName>
        <fullName evidence="2">Peroxisomal biogenesis factor 6</fullName>
    </submittedName>
</protein>
<proteinExistence type="predicted"/>
<organism evidence="2 3">
    <name type="scientific">Penicillium argentinense</name>
    <dbReference type="NCBI Taxonomy" id="1131581"/>
    <lineage>
        <taxon>Eukaryota</taxon>
        <taxon>Fungi</taxon>
        <taxon>Dikarya</taxon>
        <taxon>Ascomycota</taxon>
        <taxon>Pezizomycotina</taxon>
        <taxon>Eurotiomycetes</taxon>
        <taxon>Eurotiomycetidae</taxon>
        <taxon>Eurotiales</taxon>
        <taxon>Aspergillaceae</taxon>
        <taxon>Penicillium</taxon>
    </lineage>
</organism>
<reference evidence="2" key="2">
    <citation type="journal article" date="2023" name="IMA Fungus">
        <title>Comparative genomic study of the Penicillium genus elucidates a diverse pangenome and 15 lateral gene transfer events.</title>
        <authorList>
            <person name="Petersen C."/>
            <person name="Sorensen T."/>
            <person name="Nielsen M.R."/>
            <person name="Sondergaard T.E."/>
            <person name="Sorensen J.L."/>
            <person name="Fitzpatrick D.A."/>
            <person name="Frisvad J.C."/>
            <person name="Nielsen K.L."/>
        </authorList>
    </citation>
    <scope>NUCLEOTIDE SEQUENCE</scope>
    <source>
        <strain evidence="2">IBT 30761</strain>
    </source>
</reference>
<dbReference type="AlphaFoldDB" id="A0A9W9G3M3"/>
<accession>A0A9W9G3M3</accession>
<keyword evidence="3" id="KW-1185">Reference proteome</keyword>